<dbReference type="SUPFAM" id="SSF51430">
    <property type="entry name" value="NAD(P)-linked oxidoreductase"/>
    <property type="match status" value="1"/>
</dbReference>
<name>A0A1S8KZJ8_9CLOT</name>
<sequence>MEYRKLPHGNEKISTIGIGMGSIHESSEEEIEETINFAIDNGVNFFDMVASKEKPYKAYGKAFKGRREKV</sequence>
<dbReference type="PANTHER" id="PTHR43312">
    <property type="entry name" value="D-THREO-ALDOSE 1-DEHYDROGENASE"/>
    <property type="match status" value="1"/>
</dbReference>
<gene>
    <name evidence="1" type="ORF">CROST_027830</name>
</gene>
<dbReference type="RefSeq" id="WP_077832090.1">
    <property type="nucleotide sequence ID" value="NZ_CP096983.1"/>
</dbReference>
<dbReference type="EMBL" id="CP096983">
    <property type="protein sequence ID" value="URZ12066.1"/>
    <property type="molecule type" value="Genomic_DNA"/>
</dbReference>
<dbReference type="InterPro" id="IPR053135">
    <property type="entry name" value="AKR2_Oxidoreductase"/>
</dbReference>
<proteinExistence type="predicted"/>
<evidence type="ECO:0000313" key="1">
    <source>
        <dbReference type="EMBL" id="URZ12066.1"/>
    </source>
</evidence>
<reference evidence="1 2" key="1">
    <citation type="submission" date="2022-04" db="EMBL/GenBank/DDBJ databases">
        <title>Genome sequence of C. roseum typestrain.</title>
        <authorList>
            <person name="Poehlein A."/>
            <person name="Schoch T."/>
            <person name="Duerre P."/>
            <person name="Daniel R."/>
        </authorList>
    </citation>
    <scope>NUCLEOTIDE SEQUENCE [LARGE SCALE GENOMIC DNA]</scope>
    <source>
        <strain evidence="1 2">DSM 7320</strain>
    </source>
</reference>
<dbReference type="STRING" id="84029.CROST_37480"/>
<protein>
    <submittedName>
        <fullName evidence="1">Uncharacterized protein</fullName>
    </submittedName>
</protein>
<dbReference type="PANTHER" id="PTHR43312:SF1">
    <property type="entry name" value="NADP-DEPENDENT OXIDOREDUCTASE DOMAIN-CONTAINING PROTEIN"/>
    <property type="match status" value="1"/>
</dbReference>
<evidence type="ECO:0000313" key="2">
    <source>
        <dbReference type="Proteomes" id="UP000190951"/>
    </source>
</evidence>
<dbReference type="InterPro" id="IPR036812">
    <property type="entry name" value="NAD(P)_OxRdtase_dom_sf"/>
</dbReference>
<accession>A0A1S8KZJ8</accession>
<keyword evidence="2" id="KW-1185">Reference proteome</keyword>
<dbReference type="Proteomes" id="UP000190951">
    <property type="component" value="Chromosome"/>
</dbReference>
<dbReference type="Gene3D" id="3.20.20.100">
    <property type="entry name" value="NADP-dependent oxidoreductase domain"/>
    <property type="match status" value="1"/>
</dbReference>
<dbReference type="KEGG" id="crw:CROST_027830"/>
<organism evidence="1 2">
    <name type="scientific">Clostridium felsineum</name>
    <dbReference type="NCBI Taxonomy" id="36839"/>
    <lineage>
        <taxon>Bacteria</taxon>
        <taxon>Bacillati</taxon>
        <taxon>Bacillota</taxon>
        <taxon>Clostridia</taxon>
        <taxon>Eubacteriales</taxon>
        <taxon>Clostridiaceae</taxon>
        <taxon>Clostridium</taxon>
    </lineage>
</organism>
<dbReference type="AlphaFoldDB" id="A0A1S8KZJ8"/>